<dbReference type="Proteomes" id="UP001300745">
    <property type="component" value="Unassembled WGS sequence"/>
</dbReference>
<keyword evidence="3" id="KW-1185">Reference proteome</keyword>
<dbReference type="RefSeq" id="WP_265995215.1">
    <property type="nucleotide sequence ID" value="NZ_JAPJDN010000002.1"/>
</dbReference>
<dbReference type="PANTHER" id="PTHR33570">
    <property type="entry name" value="4-CARBOXYMUCONOLACTONE DECARBOXYLASE FAMILY PROTEIN"/>
    <property type="match status" value="1"/>
</dbReference>
<name>A0ABT3S8M7_9MYCO</name>
<dbReference type="PANTHER" id="PTHR33570:SF2">
    <property type="entry name" value="CARBOXYMUCONOLACTONE DECARBOXYLASE-LIKE DOMAIN-CONTAINING PROTEIN"/>
    <property type="match status" value="1"/>
</dbReference>
<sequence length="223" mass="24024">MKLVNQSQVEALDPAFGRMAAQMGQHAWSLPQLTMREKTFVFLAADLCTANIGFPLLTHAQTAVANGVSIAECIAAVRHLAAYAGYPTAAVALQQLQQLQPGPPPDPQKTEAQPLPDDVRAELAELDPDFAAFYAEQFDQRWSNGDLSPRERALACIAVDVLNQTLDESLSLHVDLATTSGAGTEQIHAVLLLAAEYGADKVWRALRVLRGRGSPADRNTVSP</sequence>
<evidence type="ECO:0000259" key="1">
    <source>
        <dbReference type="Pfam" id="PF02627"/>
    </source>
</evidence>
<proteinExistence type="predicted"/>
<dbReference type="EMBL" id="JAPJDO010000002">
    <property type="protein sequence ID" value="MCX2935856.1"/>
    <property type="molecule type" value="Genomic_DNA"/>
</dbReference>
<gene>
    <name evidence="2" type="ORF">ORI27_04045</name>
</gene>
<feature type="domain" description="Carboxymuconolactone decarboxylase-like" evidence="1">
    <location>
        <begin position="128"/>
        <end position="210"/>
    </location>
</feature>
<evidence type="ECO:0000313" key="3">
    <source>
        <dbReference type="Proteomes" id="UP001300745"/>
    </source>
</evidence>
<dbReference type="Pfam" id="PF02627">
    <property type="entry name" value="CMD"/>
    <property type="match status" value="2"/>
</dbReference>
<organism evidence="2 3">
    <name type="scientific">Mycobacterium pinniadriaticum</name>
    <dbReference type="NCBI Taxonomy" id="2994102"/>
    <lineage>
        <taxon>Bacteria</taxon>
        <taxon>Bacillati</taxon>
        <taxon>Actinomycetota</taxon>
        <taxon>Actinomycetes</taxon>
        <taxon>Mycobacteriales</taxon>
        <taxon>Mycobacteriaceae</taxon>
        <taxon>Mycobacterium</taxon>
    </lineage>
</organism>
<dbReference type="InterPro" id="IPR003779">
    <property type="entry name" value="CMD-like"/>
</dbReference>
<accession>A0ABT3S8M7</accession>
<reference evidence="2 3" key="1">
    <citation type="submission" date="2022-11" db="EMBL/GenBank/DDBJ databases">
        <title>Mycobacterium sp. nov.</title>
        <authorList>
            <person name="Papic B."/>
            <person name="Spicic S."/>
            <person name="Duvnjak S."/>
        </authorList>
    </citation>
    <scope>NUCLEOTIDE SEQUENCE [LARGE SCALE GENOMIC DNA]</scope>
    <source>
        <strain evidence="2 3">CVI_P4</strain>
    </source>
</reference>
<dbReference type="InterPro" id="IPR052512">
    <property type="entry name" value="4CMD/NDH-1_regulator"/>
</dbReference>
<dbReference type="Gene3D" id="1.20.1290.10">
    <property type="entry name" value="AhpD-like"/>
    <property type="match status" value="1"/>
</dbReference>
<comment type="caution">
    <text evidence="2">The sequence shown here is derived from an EMBL/GenBank/DDBJ whole genome shotgun (WGS) entry which is preliminary data.</text>
</comment>
<protein>
    <submittedName>
        <fullName evidence="2">Carboxymuconolactone decarboxylase family protein</fullName>
    </submittedName>
</protein>
<dbReference type="InterPro" id="IPR029032">
    <property type="entry name" value="AhpD-like"/>
</dbReference>
<feature type="domain" description="Carboxymuconolactone decarboxylase-like" evidence="1">
    <location>
        <begin position="14"/>
        <end position="97"/>
    </location>
</feature>
<evidence type="ECO:0000313" key="2">
    <source>
        <dbReference type="EMBL" id="MCX2935856.1"/>
    </source>
</evidence>
<dbReference type="SUPFAM" id="SSF69118">
    <property type="entry name" value="AhpD-like"/>
    <property type="match status" value="1"/>
</dbReference>